<keyword evidence="5" id="KW-0812">Transmembrane</keyword>
<dbReference type="InterPro" id="IPR051906">
    <property type="entry name" value="TolC-like"/>
</dbReference>
<evidence type="ECO:0000256" key="2">
    <source>
        <dbReference type="ARBA" id="ARBA00007613"/>
    </source>
</evidence>
<accession>A0A0L8V8C9</accession>
<dbReference type="SUPFAM" id="SSF56954">
    <property type="entry name" value="Outer membrane efflux proteins (OEP)"/>
    <property type="match status" value="1"/>
</dbReference>
<organism evidence="8 9">
    <name type="scientific">Sunxiuqinia dokdonensis</name>
    <dbReference type="NCBI Taxonomy" id="1409788"/>
    <lineage>
        <taxon>Bacteria</taxon>
        <taxon>Pseudomonadati</taxon>
        <taxon>Bacteroidota</taxon>
        <taxon>Bacteroidia</taxon>
        <taxon>Marinilabiliales</taxon>
        <taxon>Prolixibacteraceae</taxon>
        <taxon>Sunxiuqinia</taxon>
    </lineage>
</organism>
<reference evidence="9" key="1">
    <citation type="submission" date="2015-07" db="EMBL/GenBank/DDBJ databases">
        <title>Genome sequencing of Sunxiuqinia dokdonensis strain SK.</title>
        <authorList>
            <person name="Ahn S."/>
            <person name="Kim B.-C."/>
        </authorList>
    </citation>
    <scope>NUCLEOTIDE SEQUENCE [LARGE SCALE GENOMIC DNA]</scope>
    <source>
        <strain evidence="9">SK</strain>
    </source>
</reference>
<evidence type="ECO:0000256" key="4">
    <source>
        <dbReference type="ARBA" id="ARBA00022452"/>
    </source>
</evidence>
<dbReference type="AlphaFoldDB" id="A0A0L8V8C9"/>
<evidence type="ECO:0000313" key="8">
    <source>
        <dbReference type="EMBL" id="KOH44696.1"/>
    </source>
</evidence>
<evidence type="ECO:0008006" key="10">
    <source>
        <dbReference type="Google" id="ProtNLM"/>
    </source>
</evidence>
<comment type="caution">
    <text evidence="8">The sequence shown here is derived from an EMBL/GenBank/DDBJ whole genome shotgun (WGS) entry which is preliminary data.</text>
</comment>
<dbReference type="PATRIC" id="fig|1409788.3.peg.2560"/>
<dbReference type="GO" id="GO:1990281">
    <property type="term" value="C:efflux pump complex"/>
    <property type="evidence" value="ECO:0007669"/>
    <property type="project" value="TreeGrafter"/>
</dbReference>
<comment type="similarity">
    <text evidence="2">Belongs to the outer membrane factor (OMF) (TC 1.B.17) family.</text>
</comment>
<name>A0A0L8V8C9_9BACT</name>
<keyword evidence="3" id="KW-0813">Transport</keyword>
<proteinExistence type="inferred from homology"/>
<protein>
    <recommendedName>
        <fullName evidence="10">Transporter</fullName>
    </recommendedName>
</protein>
<evidence type="ECO:0000256" key="5">
    <source>
        <dbReference type="ARBA" id="ARBA00022692"/>
    </source>
</evidence>
<evidence type="ECO:0000313" key="9">
    <source>
        <dbReference type="Proteomes" id="UP000036958"/>
    </source>
</evidence>
<dbReference type="PANTHER" id="PTHR30026:SF21">
    <property type="entry name" value="SLR1270 PROTEIN"/>
    <property type="match status" value="1"/>
</dbReference>
<evidence type="ECO:0000256" key="6">
    <source>
        <dbReference type="ARBA" id="ARBA00023136"/>
    </source>
</evidence>
<dbReference type="GO" id="GO:0015562">
    <property type="term" value="F:efflux transmembrane transporter activity"/>
    <property type="evidence" value="ECO:0007669"/>
    <property type="project" value="InterPro"/>
</dbReference>
<dbReference type="Gene3D" id="1.20.1600.10">
    <property type="entry name" value="Outer membrane efflux proteins (OEP)"/>
    <property type="match status" value="1"/>
</dbReference>
<dbReference type="Proteomes" id="UP000036958">
    <property type="component" value="Unassembled WGS sequence"/>
</dbReference>
<keyword evidence="9" id="KW-1185">Reference proteome</keyword>
<dbReference type="InterPro" id="IPR003423">
    <property type="entry name" value="OMP_efflux"/>
</dbReference>
<evidence type="ECO:0000256" key="3">
    <source>
        <dbReference type="ARBA" id="ARBA00022448"/>
    </source>
</evidence>
<keyword evidence="4" id="KW-1134">Transmembrane beta strand</keyword>
<gene>
    <name evidence="8" type="ORF">NC99_24810</name>
</gene>
<evidence type="ECO:0000256" key="7">
    <source>
        <dbReference type="ARBA" id="ARBA00023237"/>
    </source>
</evidence>
<dbReference type="STRING" id="1409788.NC99_24810"/>
<dbReference type="GO" id="GO:0015288">
    <property type="term" value="F:porin activity"/>
    <property type="evidence" value="ECO:0007669"/>
    <property type="project" value="TreeGrafter"/>
</dbReference>
<dbReference type="EMBL" id="LGIA01000155">
    <property type="protein sequence ID" value="KOH44696.1"/>
    <property type="molecule type" value="Genomic_DNA"/>
</dbReference>
<sequence length="423" mass="47871">MAQTKSLSLNEALELAKDNNLSARSATAREKAAQGAYRMTNSVFLPGLSVSHTGVKTNDPLSTFGFKLKQEVVTQADFNPATLNDPDAIENYNTKIELQQPILNIDGLYARKAAKNQYEAMALKSSRARQQVRYEVKRAYFQVELAQSAVKVLQQSVRVAEEALKLTKDNEAQGFVKHADVLEASVRYEERLNQLSEAEDQKQAATEYLAHLLGMDLGTNIVLTDSMTRAPSLFSWNVDAAELEQRSDLKAIQKQIAAGEQMLRSEKMKFVPRLNAFGAYEWNDREILGMSASNYLVGASLTWDLFNGYKNLGSIQQASAQLDEAEYQYQDYLSQSEMQLNNAKRKLELRFQQIQSSKLSKEQAEESLRIRTNRFEQGLEKTTDLLMAEALASSKKLEYIQSIYNYKQAVFEMELLLEKDMNE</sequence>
<evidence type="ECO:0000256" key="1">
    <source>
        <dbReference type="ARBA" id="ARBA00004442"/>
    </source>
</evidence>
<dbReference type="PANTHER" id="PTHR30026">
    <property type="entry name" value="OUTER MEMBRANE PROTEIN TOLC"/>
    <property type="match status" value="1"/>
</dbReference>
<comment type="subcellular location">
    <subcellularLocation>
        <location evidence="1">Cell outer membrane</location>
    </subcellularLocation>
</comment>
<keyword evidence="7" id="KW-0998">Cell outer membrane</keyword>
<keyword evidence="6" id="KW-0472">Membrane</keyword>
<dbReference type="Pfam" id="PF02321">
    <property type="entry name" value="OEP"/>
    <property type="match status" value="2"/>
</dbReference>
<dbReference type="GO" id="GO:0009279">
    <property type="term" value="C:cell outer membrane"/>
    <property type="evidence" value="ECO:0007669"/>
    <property type="project" value="UniProtKB-SubCell"/>
</dbReference>